<reference evidence="1 2" key="1">
    <citation type="journal article" date="2019" name="Int. J. Syst. Evol. Microbiol.">
        <title>The Global Catalogue of Microorganisms (GCM) 10K type strain sequencing project: providing services to taxonomists for standard genome sequencing and annotation.</title>
        <authorList>
            <consortium name="The Broad Institute Genomics Platform"/>
            <consortium name="The Broad Institute Genome Sequencing Center for Infectious Disease"/>
            <person name="Wu L."/>
            <person name="Ma J."/>
        </authorList>
    </citation>
    <scope>NUCLEOTIDE SEQUENCE [LARGE SCALE GENOMIC DNA]</scope>
    <source>
        <strain evidence="1 2">JCM 14900</strain>
    </source>
</reference>
<accession>A0ABN2P992</accession>
<comment type="caution">
    <text evidence="1">The sequence shown here is derived from an EMBL/GenBank/DDBJ whole genome shotgun (WGS) entry which is preliminary data.</text>
</comment>
<evidence type="ECO:0000313" key="2">
    <source>
        <dbReference type="Proteomes" id="UP001501343"/>
    </source>
</evidence>
<dbReference type="Proteomes" id="UP001501343">
    <property type="component" value="Unassembled WGS sequence"/>
</dbReference>
<evidence type="ECO:0000313" key="1">
    <source>
        <dbReference type="EMBL" id="GAA1915350.1"/>
    </source>
</evidence>
<gene>
    <name evidence="1" type="ORF">GCM10009775_04800</name>
</gene>
<dbReference type="RefSeq" id="WP_248145024.1">
    <property type="nucleotide sequence ID" value="NZ_BAAAOF010000002.1"/>
</dbReference>
<organism evidence="1 2">
    <name type="scientific">Microbacterium aoyamense</name>
    <dbReference type="NCBI Taxonomy" id="344166"/>
    <lineage>
        <taxon>Bacteria</taxon>
        <taxon>Bacillati</taxon>
        <taxon>Actinomycetota</taxon>
        <taxon>Actinomycetes</taxon>
        <taxon>Micrococcales</taxon>
        <taxon>Microbacteriaceae</taxon>
        <taxon>Microbacterium</taxon>
    </lineage>
</organism>
<sequence length="116" mass="11808">MSEVVEVLVEAPVVEVIATPTVIVEVATGQRGPSGGSPEAIAAAVADYLEQNPPAAGATHAQMVPSASWVIPHTFGRIPAVTLYVDGEQVEADVTATTTTVTVSFPTPTTGLAVLN</sequence>
<protein>
    <submittedName>
        <fullName evidence="1">Uncharacterized protein</fullName>
    </submittedName>
</protein>
<proteinExistence type="predicted"/>
<dbReference type="EMBL" id="BAAAOF010000002">
    <property type="protein sequence ID" value="GAA1915350.1"/>
    <property type="molecule type" value="Genomic_DNA"/>
</dbReference>
<keyword evidence="2" id="KW-1185">Reference proteome</keyword>
<name>A0ABN2P992_9MICO</name>